<name>A0ABW5W6E2_9PSEU</name>
<comment type="caution">
    <text evidence="11">The sequence shown here is derived from an EMBL/GenBank/DDBJ whole genome shotgun (WGS) entry which is preliminary data.</text>
</comment>
<evidence type="ECO:0000256" key="6">
    <source>
        <dbReference type="ARBA" id="ARBA00022842"/>
    </source>
</evidence>
<dbReference type="EC" id="6.3.1.2" evidence="11"/>
<dbReference type="PANTHER" id="PTHR43785:SF14">
    <property type="entry name" value="GLUTAMINE SYNTHETASE"/>
    <property type="match status" value="1"/>
</dbReference>
<evidence type="ECO:0000259" key="10">
    <source>
        <dbReference type="PROSITE" id="PS51987"/>
    </source>
</evidence>
<evidence type="ECO:0000256" key="3">
    <source>
        <dbReference type="ARBA" id="ARBA00022598"/>
    </source>
</evidence>
<dbReference type="InterPro" id="IPR036651">
    <property type="entry name" value="Gln_synt_N_sf"/>
</dbReference>
<reference evidence="12" key="1">
    <citation type="journal article" date="2019" name="Int. J. Syst. Evol. Microbiol.">
        <title>The Global Catalogue of Microorganisms (GCM) 10K type strain sequencing project: providing services to taxonomists for standard genome sequencing and annotation.</title>
        <authorList>
            <consortium name="The Broad Institute Genomics Platform"/>
            <consortium name="The Broad Institute Genome Sequencing Center for Infectious Disease"/>
            <person name="Wu L."/>
            <person name="Ma J."/>
        </authorList>
    </citation>
    <scope>NUCLEOTIDE SEQUENCE [LARGE SCALE GENOMIC DNA]</scope>
    <source>
        <strain evidence="12">IBRC-M 10906</strain>
    </source>
</reference>
<dbReference type="Gene3D" id="3.10.20.70">
    <property type="entry name" value="Glutamine synthetase, N-terminal domain"/>
    <property type="match status" value="1"/>
</dbReference>
<dbReference type="InterPro" id="IPR008147">
    <property type="entry name" value="Gln_synt_N"/>
</dbReference>
<keyword evidence="4" id="KW-0547">Nucleotide-binding</keyword>
<dbReference type="PANTHER" id="PTHR43785">
    <property type="entry name" value="GAMMA-GLUTAMYLPUTRESCINE SYNTHETASE"/>
    <property type="match status" value="1"/>
</dbReference>
<dbReference type="SMART" id="SM01230">
    <property type="entry name" value="Gln-synt_C"/>
    <property type="match status" value="1"/>
</dbReference>
<evidence type="ECO:0000313" key="11">
    <source>
        <dbReference type="EMBL" id="MFD2799524.1"/>
    </source>
</evidence>
<evidence type="ECO:0000259" key="9">
    <source>
        <dbReference type="PROSITE" id="PS51986"/>
    </source>
</evidence>
<organism evidence="11 12">
    <name type="scientific">Prauserella oleivorans</name>
    <dbReference type="NCBI Taxonomy" id="1478153"/>
    <lineage>
        <taxon>Bacteria</taxon>
        <taxon>Bacillati</taxon>
        <taxon>Actinomycetota</taxon>
        <taxon>Actinomycetes</taxon>
        <taxon>Pseudonocardiales</taxon>
        <taxon>Pseudonocardiaceae</taxon>
        <taxon>Prauserella</taxon>
    </lineage>
</organism>
<comment type="similarity">
    <text evidence="2 7 8">Belongs to the glutamine synthetase family.</text>
</comment>
<keyword evidence="12" id="KW-1185">Reference proteome</keyword>
<sequence>MTLDAPPAPLTAAARGDLAAQARADGVRFLMAVFVDLTGKPCAKLVPVEAAEELQYEGVGFAGYAVGAIGQEPCDPDLVAVPDLASYTLLPAVREGLALVHCDPHVEGQPWPYAPRVILKSLLEKAQERRLELYAGAEIEYFLVARDADGKLVPADGRDRASRPCYDARGLTRMYDHLTGVSSVMNELGWGNYANDHEDANGQFEQNFAYADALTTADRVITARYLISTLAERRGMTATFMPKPFADQTGSGMHLHLSLWDDGEPLFPGDGAHGLSTVARRFLAGILEHAPAMQAVLAPTVNSYKRTGATSTRSGATWSPRRATYGGNDRTHYVRIPDGNRVELRGGDGATNPYLALAVSLAAGLDGIDRELDPDVPDRPELPPTLLHAVDALGADPVVAAALDAAGPGVCEYFARLKREEFFDWHGTVGSWEHDRYLTAF</sequence>
<dbReference type="PROSITE" id="PS00181">
    <property type="entry name" value="GLNA_ATP"/>
    <property type="match status" value="1"/>
</dbReference>
<dbReference type="EMBL" id="JBHUOF010000008">
    <property type="protein sequence ID" value="MFD2799524.1"/>
    <property type="molecule type" value="Genomic_DNA"/>
</dbReference>
<feature type="domain" description="GS beta-grasp" evidence="9">
    <location>
        <begin position="25"/>
        <end position="109"/>
    </location>
</feature>
<evidence type="ECO:0000256" key="5">
    <source>
        <dbReference type="ARBA" id="ARBA00022840"/>
    </source>
</evidence>
<feature type="domain" description="GS catalytic" evidence="10">
    <location>
        <begin position="115"/>
        <end position="441"/>
    </location>
</feature>
<evidence type="ECO:0000256" key="4">
    <source>
        <dbReference type="ARBA" id="ARBA00022741"/>
    </source>
</evidence>
<dbReference type="InterPro" id="IPR017536">
    <property type="entry name" value="Glutamine_synthetase_typeIII"/>
</dbReference>
<keyword evidence="6" id="KW-0460">Magnesium</keyword>
<dbReference type="InterPro" id="IPR008146">
    <property type="entry name" value="Gln_synth_cat_dom"/>
</dbReference>
<dbReference type="InterPro" id="IPR014746">
    <property type="entry name" value="Gln_synth/guanido_kin_cat_dom"/>
</dbReference>
<dbReference type="GO" id="GO:0004356">
    <property type="term" value="F:glutamine synthetase activity"/>
    <property type="evidence" value="ECO:0007669"/>
    <property type="project" value="UniProtKB-EC"/>
</dbReference>
<comment type="cofactor">
    <cofactor evidence="1">
        <name>Mg(2+)</name>
        <dbReference type="ChEBI" id="CHEBI:18420"/>
    </cofactor>
</comment>
<dbReference type="Proteomes" id="UP001597478">
    <property type="component" value="Unassembled WGS sequence"/>
</dbReference>
<dbReference type="RefSeq" id="WP_377389101.1">
    <property type="nucleotide sequence ID" value="NZ_JBHSAN010000015.1"/>
</dbReference>
<dbReference type="Pfam" id="PF00120">
    <property type="entry name" value="Gln-synt_C"/>
    <property type="match status" value="1"/>
</dbReference>
<dbReference type="NCBIfam" id="TIGR03105">
    <property type="entry name" value="gln_synth_III"/>
    <property type="match status" value="1"/>
</dbReference>
<evidence type="ECO:0000313" key="12">
    <source>
        <dbReference type="Proteomes" id="UP001597478"/>
    </source>
</evidence>
<dbReference type="Gene3D" id="3.30.590.10">
    <property type="entry name" value="Glutamine synthetase/guanido kinase, catalytic domain"/>
    <property type="match status" value="1"/>
</dbReference>
<dbReference type="PROSITE" id="PS51987">
    <property type="entry name" value="GS_CATALYTIC"/>
    <property type="match status" value="1"/>
</dbReference>
<dbReference type="InterPro" id="IPR027303">
    <property type="entry name" value="Gln_synth_gly_rich_site"/>
</dbReference>
<evidence type="ECO:0000256" key="2">
    <source>
        <dbReference type="ARBA" id="ARBA00009897"/>
    </source>
</evidence>
<keyword evidence="5" id="KW-0067">ATP-binding</keyword>
<gene>
    <name evidence="11" type="primary">glnT</name>
    <name evidence="11" type="ORF">ACFS2C_08975</name>
</gene>
<evidence type="ECO:0000256" key="8">
    <source>
        <dbReference type="RuleBase" id="RU000384"/>
    </source>
</evidence>
<evidence type="ECO:0000256" key="1">
    <source>
        <dbReference type="ARBA" id="ARBA00001946"/>
    </source>
</evidence>
<evidence type="ECO:0000256" key="7">
    <source>
        <dbReference type="PROSITE-ProRule" id="PRU01330"/>
    </source>
</evidence>
<dbReference type="SUPFAM" id="SSF55931">
    <property type="entry name" value="Glutamine synthetase/guanido kinase"/>
    <property type="match status" value="1"/>
</dbReference>
<proteinExistence type="inferred from homology"/>
<protein>
    <submittedName>
        <fullName evidence="11">Type III glutamate--ammonia ligase</fullName>
        <ecNumber evidence="11">6.3.1.2</ecNumber>
    </submittedName>
</protein>
<dbReference type="SUPFAM" id="SSF54368">
    <property type="entry name" value="Glutamine synthetase, N-terminal domain"/>
    <property type="match status" value="1"/>
</dbReference>
<accession>A0ABW5W6E2</accession>
<keyword evidence="3 11" id="KW-0436">Ligase</keyword>
<dbReference type="PROSITE" id="PS51986">
    <property type="entry name" value="GS_BETA_GRASP"/>
    <property type="match status" value="1"/>
</dbReference>